<protein>
    <submittedName>
        <fullName evidence="1">Uncharacterized protein</fullName>
    </submittedName>
</protein>
<proteinExistence type="predicted"/>
<dbReference type="AlphaFoldDB" id="A0A7J0EFS1"/>
<accession>A0A7J0EFS1</accession>
<name>A0A7J0EFS1_9ERIC</name>
<organism evidence="1 2">
    <name type="scientific">Actinidia rufa</name>
    <dbReference type="NCBI Taxonomy" id="165716"/>
    <lineage>
        <taxon>Eukaryota</taxon>
        <taxon>Viridiplantae</taxon>
        <taxon>Streptophyta</taxon>
        <taxon>Embryophyta</taxon>
        <taxon>Tracheophyta</taxon>
        <taxon>Spermatophyta</taxon>
        <taxon>Magnoliopsida</taxon>
        <taxon>eudicotyledons</taxon>
        <taxon>Gunneridae</taxon>
        <taxon>Pentapetalae</taxon>
        <taxon>asterids</taxon>
        <taxon>Ericales</taxon>
        <taxon>Actinidiaceae</taxon>
        <taxon>Actinidia</taxon>
    </lineage>
</organism>
<evidence type="ECO:0000313" key="1">
    <source>
        <dbReference type="EMBL" id="GFY85324.1"/>
    </source>
</evidence>
<dbReference type="Proteomes" id="UP000585474">
    <property type="component" value="Unassembled WGS sequence"/>
</dbReference>
<gene>
    <name evidence="1" type="ORF">Acr_04g0000620</name>
</gene>
<sequence>MQQAMAAIAHSCPGILPDLNPIYVNPFSGNQSPSLFPPISGTEKTLLAGRPMVAMGARMSMWHNSLKLLAFFCVDENLKLREFSKSITERTYTWYANLTPCRSVPGKTWCCGSSAYVVEEGSSREYNRREPLRRDQQNSRYCIYHRAIRHAMKDCWALRHLLSWKIAKGELEVPKKDQGVDKYPLLRHDKRKEQVMMLSCYEADEVSYFVQEPVVAEPEEDFPLDADRLATCNNPPSLGGSLTS</sequence>
<keyword evidence="2" id="KW-1185">Reference proteome</keyword>
<dbReference type="EMBL" id="BJWL01000004">
    <property type="protein sequence ID" value="GFY85324.1"/>
    <property type="molecule type" value="Genomic_DNA"/>
</dbReference>
<evidence type="ECO:0000313" key="2">
    <source>
        <dbReference type="Proteomes" id="UP000585474"/>
    </source>
</evidence>
<comment type="caution">
    <text evidence="1">The sequence shown here is derived from an EMBL/GenBank/DDBJ whole genome shotgun (WGS) entry which is preliminary data.</text>
</comment>
<reference evidence="1 2" key="1">
    <citation type="submission" date="2019-07" db="EMBL/GenBank/DDBJ databases">
        <title>De Novo Assembly of kiwifruit Actinidia rufa.</title>
        <authorList>
            <person name="Sugita-Konishi S."/>
            <person name="Sato K."/>
            <person name="Mori E."/>
            <person name="Abe Y."/>
            <person name="Kisaki G."/>
            <person name="Hamano K."/>
            <person name="Suezawa K."/>
            <person name="Otani M."/>
            <person name="Fukuda T."/>
            <person name="Manabe T."/>
            <person name="Gomi K."/>
            <person name="Tabuchi M."/>
            <person name="Akimitsu K."/>
            <person name="Kataoka I."/>
        </authorList>
    </citation>
    <scope>NUCLEOTIDE SEQUENCE [LARGE SCALE GENOMIC DNA]</scope>
    <source>
        <strain evidence="2">cv. Fuchu</strain>
    </source>
</reference>